<evidence type="ECO:0000313" key="2">
    <source>
        <dbReference type="EMBL" id="PRX55328.1"/>
    </source>
</evidence>
<sequence length="261" mass="29460">MSKKIIIPTIAFLGMVFMAFYTAKIEDKSVSINTNEVKSTETFPSIVVVELFTSQGCSSCPPADVLLEKVKNQYPNEVFALSYHVDYWNYIGWEDPFSHARYTKRQSYYNQKLGYRGNYTPEAIVNGKEHFVGSSTGKMYSKIDKYKSQKAQNQIALSNVNRKGNSILFDYEIEGDISDKTLRAVLVLDERTTSVKRGENRNRTLKNSNIVVSESYNELKLSRGSGSITIPSLVRQNEGTTLMLLTENEVLDITGATKIKV</sequence>
<dbReference type="Proteomes" id="UP000237640">
    <property type="component" value="Unassembled WGS sequence"/>
</dbReference>
<name>A0A2T0MCV1_9FLAO</name>
<keyword evidence="1" id="KW-1133">Transmembrane helix</keyword>
<dbReference type="Pfam" id="PF06764">
    <property type="entry name" value="DUF1223"/>
    <property type="match status" value="1"/>
</dbReference>
<dbReference type="OrthoDB" id="9808254at2"/>
<evidence type="ECO:0000256" key="1">
    <source>
        <dbReference type="SAM" id="Phobius"/>
    </source>
</evidence>
<keyword evidence="1" id="KW-0472">Membrane</keyword>
<dbReference type="InterPro" id="IPR010634">
    <property type="entry name" value="DUF1223"/>
</dbReference>
<accession>A0A2T0MCV1</accession>
<protein>
    <submittedName>
        <fullName evidence="2">Uncharacterized protein DUF1223</fullName>
    </submittedName>
</protein>
<dbReference type="PANTHER" id="PTHR36057:SF1">
    <property type="entry name" value="LIPOPROTEIN LIPID ATTACHMENT SITE-LIKE PROTEIN, PUTATIVE (DUF1223)-RELATED"/>
    <property type="match status" value="1"/>
</dbReference>
<keyword evidence="3" id="KW-1185">Reference proteome</keyword>
<gene>
    <name evidence="2" type="ORF">CLV81_3737</name>
</gene>
<dbReference type="EMBL" id="PVYX01000002">
    <property type="protein sequence ID" value="PRX55328.1"/>
    <property type="molecule type" value="Genomic_DNA"/>
</dbReference>
<keyword evidence="1" id="KW-0812">Transmembrane</keyword>
<proteinExistence type="predicted"/>
<dbReference type="PANTHER" id="PTHR36057">
    <property type="match status" value="1"/>
</dbReference>
<dbReference type="AlphaFoldDB" id="A0A2T0MCV1"/>
<dbReference type="RefSeq" id="WP_106147105.1">
    <property type="nucleotide sequence ID" value="NZ_PVYX01000002.1"/>
</dbReference>
<dbReference type="SUPFAM" id="SSF52833">
    <property type="entry name" value="Thioredoxin-like"/>
    <property type="match status" value="1"/>
</dbReference>
<dbReference type="InterPro" id="IPR036249">
    <property type="entry name" value="Thioredoxin-like_sf"/>
</dbReference>
<evidence type="ECO:0000313" key="3">
    <source>
        <dbReference type="Proteomes" id="UP000237640"/>
    </source>
</evidence>
<organism evidence="2 3">
    <name type="scientific">Flagellimonas meridianipacifica</name>
    <dbReference type="NCBI Taxonomy" id="1080225"/>
    <lineage>
        <taxon>Bacteria</taxon>
        <taxon>Pseudomonadati</taxon>
        <taxon>Bacteroidota</taxon>
        <taxon>Flavobacteriia</taxon>
        <taxon>Flavobacteriales</taxon>
        <taxon>Flavobacteriaceae</taxon>
        <taxon>Flagellimonas</taxon>
    </lineage>
</organism>
<feature type="transmembrane region" description="Helical" evidence="1">
    <location>
        <begin position="5"/>
        <end position="23"/>
    </location>
</feature>
<reference evidence="2 3" key="1">
    <citation type="submission" date="2018-03" db="EMBL/GenBank/DDBJ databases">
        <title>Genomic Encyclopedia of Archaeal and Bacterial Type Strains, Phase II (KMG-II): from individual species to whole genera.</title>
        <authorList>
            <person name="Goeker M."/>
        </authorList>
    </citation>
    <scope>NUCLEOTIDE SEQUENCE [LARGE SCALE GENOMIC DNA]</scope>
    <source>
        <strain evidence="2 3">DSM 25027</strain>
    </source>
</reference>
<comment type="caution">
    <text evidence="2">The sequence shown here is derived from an EMBL/GenBank/DDBJ whole genome shotgun (WGS) entry which is preliminary data.</text>
</comment>